<keyword evidence="5 9" id="KW-0285">Flavoprotein</keyword>
<dbReference type="Pfam" id="PF02771">
    <property type="entry name" value="Acyl-CoA_dh_N"/>
    <property type="match status" value="1"/>
</dbReference>
<evidence type="ECO:0000259" key="12">
    <source>
        <dbReference type="Pfam" id="PF02771"/>
    </source>
</evidence>
<proteinExistence type="inferred from homology"/>
<evidence type="ECO:0000313" key="14">
    <source>
        <dbReference type="Proteomes" id="UP000217311"/>
    </source>
</evidence>
<feature type="domain" description="Acyl-CoA dehydrogenase/oxidase N-terminal" evidence="12">
    <location>
        <begin position="6"/>
        <end position="117"/>
    </location>
</feature>
<evidence type="ECO:0000256" key="3">
    <source>
        <dbReference type="ARBA" id="ARBA00009347"/>
    </source>
</evidence>
<evidence type="ECO:0000256" key="5">
    <source>
        <dbReference type="ARBA" id="ARBA00022630"/>
    </source>
</evidence>
<accession>A0A290MUL6</accession>
<comment type="cofactor">
    <cofactor evidence="1 9">
        <name>FAD</name>
        <dbReference type="ChEBI" id="CHEBI:57692"/>
    </cofactor>
</comment>
<dbReference type="SUPFAM" id="SSF56645">
    <property type="entry name" value="Acyl-CoA dehydrogenase NM domain-like"/>
    <property type="match status" value="1"/>
</dbReference>
<evidence type="ECO:0000256" key="2">
    <source>
        <dbReference type="ARBA" id="ARBA00005109"/>
    </source>
</evidence>
<dbReference type="PROSITE" id="PS00072">
    <property type="entry name" value="ACYL_COA_DH_1"/>
    <property type="match status" value="1"/>
</dbReference>
<dbReference type="InterPro" id="IPR009075">
    <property type="entry name" value="AcylCo_DH/oxidase_C"/>
</dbReference>
<feature type="domain" description="Acyl-CoA dehydrogenase/oxidase C-terminal" evidence="10">
    <location>
        <begin position="227"/>
        <end position="376"/>
    </location>
</feature>
<dbReference type="InterPro" id="IPR013786">
    <property type="entry name" value="AcylCoA_DH/ox_N"/>
</dbReference>
<dbReference type="Gene3D" id="1.10.540.10">
    <property type="entry name" value="Acyl-CoA dehydrogenase/oxidase, N-terminal domain"/>
    <property type="match status" value="1"/>
</dbReference>
<dbReference type="PROSITE" id="PS00073">
    <property type="entry name" value="ACYL_COA_DH_2"/>
    <property type="match status" value="1"/>
</dbReference>
<dbReference type="FunFam" id="1.20.140.10:FF:000001">
    <property type="entry name" value="Acyl-CoA dehydrogenase"/>
    <property type="match status" value="1"/>
</dbReference>
<dbReference type="SUPFAM" id="SSF47203">
    <property type="entry name" value="Acyl-CoA dehydrogenase C-terminal domain-like"/>
    <property type="match status" value="1"/>
</dbReference>
<evidence type="ECO:0000256" key="9">
    <source>
        <dbReference type="RuleBase" id="RU362125"/>
    </source>
</evidence>
<dbReference type="PANTHER" id="PTHR43831:SF1">
    <property type="entry name" value="ISOBUTYRYL-COA DEHYDROGENASE, MITOCHONDRIAL"/>
    <property type="match status" value="1"/>
</dbReference>
<keyword evidence="4" id="KW-0101">Branched-chain amino acid catabolism</keyword>
<dbReference type="InterPro" id="IPR009100">
    <property type="entry name" value="AcylCoA_DH/oxidase_NM_dom_sf"/>
</dbReference>
<evidence type="ECO:0000259" key="11">
    <source>
        <dbReference type="Pfam" id="PF02770"/>
    </source>
</evidence>
<evidence type="ECO:0000256" key="6">
    <source>
        <dbReference type="ARBA" id="ARBA00022827"/>
    </source>
</evidence>
<keyword evidence="6 9" id="KW-0274">FAD</keyword>
<dbReference type="InterPro" id="IPR052547">
    <property type="entry name" value="Mito_Isobutyryl-CoADH"/>
</dbReference>
<dbReference type="GO" id="GO:0009083">
    <property type="term" value="P:branched-chain amino acid catabolic process"/>
    <property type="evidence" value="ECO:0007669"/>
    <property type="project" value="UniProtKB-KW"/>
</dbReference>
<dbReference type="InterPro" id="IPR006089">
    <property type="entry name" value="Acyl-CoA_DH_CS"/>
</dbReference>
<name>A0A290MUL6_CAUVI</name>
<dbReference type="InterPro" id="IPR046373">
    <property type="entry name" value="Acyl-CoA_Oxase/DH_mid-dom_sf"/>
</dbReference>
<dbReference type="AlphaFoldDB" id="A0A290MUL6"/>
<dbReference type="InterPro" id="IPR034178">
    <property type="entry name" value="IBD"/>
</dbReference>
<comment type="pathway">
    <text evidence="2">Amino-acid degradation; L-valine degradation.</text>
</comment>
<dbReference type="Pfam" id="PF00441">
    <property type="entry name" value="Acyl-CoA_dh_1"/>
    <property type="match status" value="1"/>
</dbReference>
<dbReference type="Proteomes" id="UP000217311">
    <property type="component" value="Chromosome"/>
</dbReference>
<dbReference type="PIRSF" id="PIRSF016578">
    <property type="entry name" value="HsaA"/>
    <property type="match status" value="1"/>
</dbReference>
<organism evidence="13 14">
    <name type="scientific">Caulobacter vibrioides</name>
    <name type="common">Caulobacter crescentus</name>
    <dbReference type="NCBI Taxonomy" id="155892"/>
    <lineage>
        <taxon>Bacteria</taxon>
        <taxon>Pseudomonadati</taxon>
        <taxon>Pseudomonadota</taxon>
        <taxon>Alphaproteobacteria</taxon>
        <taxon>Caulobacterales</taxon>
        <taxon>Caulobacteraceae</taxon>
        <taxon>Caulobacter</taxon>
    </lineage>
</organism>
<dbReference type="InterPro" id="IPR006091">
    <property type="entry name" value="Acyl-CoA_Oxase/DH_mid-dom"/>
</dbReference>
<comment type="similarity">
    <text evidence="3 9">Belongs to the acyl-CoA dehydrogenase family.</text>
</comment>
<evidence type="ECO:0000256" key="1">
    <source>
        <dbReference type="ARBA" id="ARBA00001974"/>
    </source>
</evidence>
<keyword evidence="7 9" id="KW-0560">Oxidoreductase</keyword>
<feature type="active site" description="Proton acceptor" evidence="8">
    <location>
        <position position="362"/>
    </location>
</feature>
<dbReference type="Pfam" id="PF02770">
    <property type="entry name" value="Acyl-CoA_dh_M"/>
    <property type="match status" value="1"/>
</dbReference>
<dbReference type="GO" id="GO:0006629">
    <property type="term" value="P:lipid metabolic process"/>
    <property type="evidence" value="ECO:0007669"/>
    <property type="project" value="InterPro"/>
</dbReference>
<evidence type="ECO:0000259" key="10">
    <source>
        <dbReference type="Pfam" id="PF00441"/>
    </source>
</evidence>
<dbReference type="InterPro" id="IPR036250">
    <property type="entry name" value="AcylCo_DH-like_C"/>
</dbReference>
<dbReference type="Gene3D" id="1.20.140.10">
    <property type="entry name" value="Butyryl-CoA Dehydrogenase, subunit A, domain 3"/>
    <property type="match status" value="1"/>
</dbReference>
<dbReference type="GO" id="GO:0050660">
    <property type="term" value="F:flavin adenine dinucleotide binding"/>
    <property type="evidence" value="ECO:0007669"/>
    <property type="project" value="InterPro"/>
</dbReference>
<dbReference type="PANTHER" id="PTHR43831">
    <property type="entry name" value="ISOBUTYRYL-COA DEHYDROGENASE"/>
    <property type="match status" value="1"/>
</dbReference>
<evidence type="ECO:0000256" key="7">
    <source>
        <dbReference type="ARBA" id="ARBA00023002"/>
    </source>
</evidence>
<dbReference type="InterPro" id="IPR037069">
    <property type="entry name" value="AcylCoA_DH/ox_N_sf"/>
</dbReference>
<dbReference type="GO" id="GO:0003995">
    <property type="term" value="F:acyl-CoA dehydrogenase activity"/>
    <property type="evidence" value="ECO:0007669"/>
    <property type="project" value="InterPro"/>
</dbReference>
<dbReference type="FunFam" id="2.40.110.10:FF:000001">
    <property type="entry name" value="Acyl-CoA dehydrogenase, mitochondrial"/>
    <property type="match status" value="1"/>
</dbReference>
<sequence length="379" mass="41324">MDFALNEDQVAIQDAARAFAEGQLAPHSADWDENKHFPVDVLRQAAELGFAGIYVNEDVGGSGLSRLDASIIFEALSYGDVPVAAYLTIHNMASWMIDRFGSEDLRQRYLPRLTSMELIASYCLTEPGSGSDAAAMRTSAKLDGDHYVLNGGKAFISGGGVSDVYVVMARTGGEGAKGVSAFVVEKGMEGLSFGANERKMGWNAQPTAQVNFDNCRVPVANRIGQEGEGFRFAMMGLDGGRLNIASCSLGGAQFALDTAKAYLETRNQFGRPLKDFQALQFKLADMATELEAARLMVRRAAHALDSKHPEATKLCAMAKRFATDAGFQVANDALQLHGGYGYLQDYPLERLVRDLRVHQILEGTNEIMRVIIAREMFRQ</sequence>
<reference evidence="14" key="1">
    <citation type="submission" date="2017-09" db="EMBL/GenBank/DDBJ databases">
        <title>Genome evolution observed in wild isolates of Caulobacter crescentus.</title>
        <authorList>
            <person name="Ely B."/>
            <person name="Wilson K."/>
            <person name="Scott D."/>
        </authorList>
    </citation>
    <scope>NUCLEOTIDE SEQUENCE [LARGE SCALE GENOMIC DNA]</scope>
    <source>
        <strain evidence="14">CB13b1a</strain>
    </source>
</reference>
<protein>
    <submittedName>
        <fullName evidence="13">Acyl-CoA dehydrogenase</fullName>
    </submittedName>
</protein>
<evidence type="ECO:0000256" key="4">
    <source>
        <dbReference type="ARBA" id="ARBA00022456"/>
    </source>
</evidence>
<dbReference type="CDD" id="cd01162">
    <property type="entry name" value="IBD"/>
    <property type="match status" value="1"/>
</dbReference>
<evidence type="ECO:0000256" key="8">
    <source>
        <dbReference type="PIRSR" id="PIRSR634178-1"/>
    </source>
</evidence>
<dbReference type="EMBL" id="CP023315">
    <property type="protein sequence ID" value="ATC32057.1"/>
    <property type="molecule type" value="Genomic_DNA"/>
</dbReference>
<dbReference type="Gene3D" id="2.40.110.10">
    <property type="entry name" value="Butyryl-CoA Dehydrogenase, subunit A, domain 2"/>
    <property type="match status" value="1"/>
</dbReference>
<gene>
    <name evidence="13" type="ORF">CA606_06640</name>
</gene>
<feature type="domain" description="Acyl-CoA oxidase/dehydrogenase middle" evidence="11">
    <location>
        <begin position="122"/>
        <end position="215"/>
    </location>
</feature>
<evidence type="ECO:0000313" key="13">
    <source>
        <dbReference type="EMBL" id="ATC32057.1"/>
    </source>
</evidence>